<feature type="non-terminal residue" evidence="1">
    <location>
        <position position="1"/>
    </location>
</feature>
<name>A0ACB7EWP4_NIBAL</name>
<sequence length="298" mass="34124">GCHIFSSCLLHQYHFVAEPMNWTEAQTFCRQTYTDLATIDNTEEMQQLINTVPSSHQTSDVWIGVYSNVSWSWSDGYNGSRADYRDWIKNTPSYSQNCAQVMISNLWDAPHFVYVSTSMNWSDAQKYCRENYRDLATVRNDTENEKLKNLATHGTWAWIGLFREHLSFWSDGSNYSFSNWKGSFNPDMLIGVLCGAAALADSGKWKLSLCGTKLAFVCYSVPPPPVMRKVVKLRIKAKDLGSADLNDPAVKADILRKLQDRLEAKGVSGVTLKWREQPDGKVFHKEEKRKKQRRKTEL</sequence>
<gene>
    <name evidence="1" type="primary">SELL.5</name>
    <name evidence="1" type="ORF">GBF38_005584</name>
</gene>
<keyword evidence="2" id="KW-1185">Reference proteome</keyword>
<reference evidence="1" key="1">
    <citation type="submission" date="2020-04" db="EMBL/GenBank/DDBJ databases">
        <title>A chromosome-scale assembly and high-density genetic map of the yellow drum (Nibea albiflora) genome.</title>
        <authorList>
            <person name="Xu D."/>
            <person name="Zhang W."/>
            <person name="Chen R."/>
            <person name="Tan P."/>
            <person name="Wang L."/>
            <person name="Song H."/>
            <person name="Tian L."/>
            <person name="Zhu Q."/>
            <person name="Wang B."/>
        </authorList>
    </citation>
    <scope>NUCLEOTIDE SEQUENCE</scope>
    <source>
        <strain evidence="1">ZJHYS-2018</strain>
    </source>
</reference>
<accession>A0ACB7EWP4</accession>
<evidence type="ECO:0000313" key="1">
    <source>
        <dbReference type="EMBL" id="KAG8006327.1"/>
    </source>
</evidence>
<comment type="caution">
    <text evidence="1">The sequence shown here is derived from an EMBL/GenBank/DDBJ whole genome shotgun (WGS) entry which is preliminary data.</text>
</comment>
<evidence type="ECO:0000313" key="2">
    <source>
        <dbReference type="Proteomes" id="UP000805704"/>
    </source>
</evidence>
<proteinExistence type="predicted"/>
<dbReference type="EMBL" id="CM024809">
    <property type="protein sequence ID" value="KAG8006327.1"/>
    <property type="molecule type" value="Genomic_DNA"/>
</dbReference>
<dbReference type="Proteomes" id="UP000805704">
    <property type="component" value="Chromosome 21"/>
</dbReference>
<organism evidence="1 2">
    <name type="scientific">Nibea albiflora</name>
    <name type="common">Yellow drum</name>
    <name type="synonym">Corvina albiflora</name>
    <dbReference type="NCBI Taxonomy" id="240163"/>
    <lineage>
        <taxon>Eukaryota</taxon>
        <taxon>Metazoa</taxon>
        <taxon>Chordata</taxon>
        <taxon>Craniata</taxon>
        <taxon>Vertebrata</taxon>
        <taxon>Euteleostomi</taxon>
        <taxon>Actinopterygii</taxon>
        <taxon>Neopterygii</taxon>
        <taxon>Teleostei</taxon>
        <taxon>Neoteleostei</taxon>
        <taxon>Acanthomorphata</taxon>
        <taxon>Eupercaria</taxon>
        <taxon>Sciaenidae</taxon>
        <taxon>Nibea</taxon>
    </lineage>
</organism>
<protein>
    <submittedName>
        <fullName evidence="1">L-selectin</fullName>
    </submittedName>
</protein>